<dbReference type="Gene3D" id="3.90.79.10">
    <property type="entry name" value="Nucleoside Triphosphate Pyrophosphohydrolase"/>
    <property type="match status" value="1"/>
</dbReference>
<evidence type="ECO:0000256" key="9">
    <source>
        <dbReference type="ARBA" id="ARBA00023679"/>
    </source>
</evidence>
<dbReference type="CDD" id="cd03429">
    <property type="entry name" value="NUDIX_NADH_pyrophosphatase_Nudt13"/>
    <property type="match status" value="1"/>
</dbReference>
<dbReference type="Pfam" id="PF09297">
    <property type="entry name" value="Zn_ribbon_NUD"/>
    <property type="match status" value="1"/>
</dbReference>
<dbReference type="EMBL" id="DVOS01000046">
    <property type="protein sequence ID" value="HIV23387.1"/>
    <property type="molecule type" value="Genomic_DNA"/>
</dbReference>
<organism evidence="12 13">
    <name type="scientific">Candidatus Merdiplasma excrementigallinarum</name>
    <dbReference type="NCBI Taxonomy" id="2840864"/>
    <lineage>
        <taxon>Bacteria</taxon>
        <taxon>Bacillati</taxon>
        <taxon>Bacillota</taxon>
        <taxon>Clostridia</taxon>
        <taxon>Lachnospirales</taxon>
        <taxon>Lachnospiraceae</taxon>
        <taxon>Lachnospiraceae incertae sedis</taxon>
        <taxon>Candidatus Merdiplasma</taxon>
    </lineage>
</organism>
<evidence type="ECO:0000313" key="12">
    <source>
        <dbReference type="EMBL" id="HIV23387.1"/>
    </source>
</evidence>
<dbReference type="InterPro" id="IPR015797">
    <property type="entry name" value="NUDIX_hydrolase-like_dom_sf"/>
</dbReference>
<comment type="catalytic activity">
    <reaction evidence="9">
        <text>a 5'-end NAD(+)-phospho-ribonucleoside in mRNA + H2O = a 5'-end phospho-adenosine-phospho-ribonucleoside in mRNA + beta-nicotinamide D-ribonucleotide + 2 H(+)</text>
        <dbReference type="Rhea" id="RHEA:60876"/>
        <dbReference type="Rhea" id="RHEA-COMP:15698"/>
        <dbReference type="Rhea" id="RHEA-COMP:15719"/>
        <dbReference type="ChEBI" id="CHEBI:14649"/>
        <dbReference type="ChEBI" id="CHEBI:15377"/>
        <dbReference type="ChEBI" id="CHEBI:15378"/>
        <dbReference type="ChEBI" id="CHEBI:144029"/>
        <dbReference type="ChEBI" id="CHEBI:144051"/>
    </reaction>
    <physiologicalReaction direction="left-to-right" evidence="9">
        <dbReference type="Rhea" id="RHEA:60877"/>
    </physiologicalReaction>
</comment>
<dbReference type="InterPro" id="IPR015376">
    <property type="entry name" value="Znr_NADH_PPase"/>
</dbReference>
<evidence type="ECO:0000256" key="3">
    <source>
        <dbReference type="ARBA" id="ARBA00009595"/>
    </source>
</evidence>
<reference evidence="12" key="2">
    <citation type="journal article" date="2021" name="PeerJ">
        <title>Extensive microbial diversity within the chicken gut microbiome revealed by metagenomics and culture.</title>
        <authorList>
            <person name="Gilroy R."/>
            <person name="Ravi A."/>
            <person name="Getino M."/>
            <person name="Pursley I."/>
            <person name="Horton D.L."/>
            <person name="Alikhan N.F."/>
            <person name="Baker D."/>
            <person name="Gharbi K."/>
            <person name="Hall N."/>
            <person name="Watson M."/>
            <person name="Adriaenssens E.M."/>
            <person name="Foster-Nyarko E."/>
            <person name="Jarju S."/>
            <person name="Secka A."/>
            <person name="Antonio M."/>
            <person name="Oren A."/>
            <person name="Chaudhuri R.R."/>
            <person name="La Ragione R."/>
            <person name="Hildebrand F."/>
            <person name="Pallen M.J."/>
        </authorList>
    </citation>
    <scope>NUCLEOTIDE SEQUENCE</scope>
    <source>
        <strain evidence="12">ChiBcec6-7307</strain>
    </source>
</reference>
<dbReference type="InterPro" id="IPR049734">
    <property type="entry name" value="NudC-like_C"/>
</dbReference>
<accession>A0A9D1NZQ3</accession>
<keyword evidence="7" id="KW-0460">Magnesium</keyword>
<evidence type="ECO:0000256" key="10">
    <source>
        <dbReference type="RuleBase" id="RU003476"/>
    </source>
</evidence>
<dbReference type="PROSITE" id="PS00893">
    <property type="entry name" value="NUDIX_BOX"/>
    <property type="match status" value="1"/>
</dbReference>
<dbReference type="GO" id="GO:0006742">
    <property type="term" value="P:NADP+ catabolic process"/>
    <property type="evidence" value="ECO:0007669"/>
    <property type="project" value="TreeGrafter"/>
</dbReference>
<protein>
    <recommendedName>
        <fullName evidence="4">NAD(+) diphosphatase</fullName>
        <ecNumber evidence="4">3.6.1.22</ecNumber>
    </recommendedName>
</protein>
<keyword evidence="8" id="KW-0520">NAD</keyword>
<dbReference type="InterPro" id="IPR000086">
    <property type="entry name" value="NUDIX_hydrolase_dom"/>
</dbReference>
<keyword evidence="5" id="KW-0479">Metal-binding</keyword>
<name>A0A9D1NZQ3_9FIRM</name>
<evidence type="ECO:0000256" key="6">
    <source>
        <dbReference type="ARBA" id="ARBA00022801"/>
    </source>
</evidence>
<evidence type="ECO:0000256" key="1">
    <source>
        <dbReference type="ARBA" id="ARBA00001946"/>
    </source>
</evidence>
<dbReference type="GO" id="GO:0019677">
    <property type="term" value="P:NAD+ catabolic process"/>
    <property type="evidence" value="ECO:0007669"/>
    <property type="project" value="TreeGrafter"/>
</dbReference>
<comment type="cofactor">
    <cofactor evidence="1">
        <name>Mg(2+)</name>
        <dbReference type="ChEBI" id="CHEBI:18420"/>
    </cofactor>
</comment>
<evidence type="ECO:0000256" key="2">
    <source>
        <dbReference type="ARBA" id="ARBA00001947"/>
    </source>
</evidence>
<dbReference type="PROSITE" id="PS51462">
    <property type="entry name" value="NUDIX"/>
    <property type="match status" value="1"/>
</dbReference>
<dbReference type="AlphaFoldDB" id="A0A9D1NZQ3"/>
<keyword evidence="6 10" id="KW-0378">Hydrolase</keyword>
<feature type="domain" description="Nudix hydrolase" evidence="11">
    <location>
        <begin position="145"/>
        <end position="269"/>
    </location>
</feature>
<dbReference type="InterPro" id="IPR050241">
    <property type="entry name" value="NAD-cap_RNA_hydrolase_NudC"/>
</dbReference>
<comment type="caution">
    <text evidence="12">The sequence shown here is derived from an EMBL/GenBank/DDBJ whole genome shotgun (WGS) entry which is preliminary data.</text>
</comment>
<evidence type="ECO:0000313" key="13">
    <source>
        <dbReference type="Proteomes" id="UP000886889"/>
    </source>
</evidence>
<evidence type="ECO:0000256" key="8">
    <source>
        <dbReference type="ARBA" id="ARBA00023027"/>
    </source>
</evidence>
<evidence type="ECO:0000259" key="11">
    <source>
        <dbReference type="PROSITE" id="PS51462"/>
    </source>
</evidence>
<evidence type="ECO:0000256" key="7">
    <source>
        <dbReference type="ARBA" id="ARBA00022842"/>
    </source>
</evidence>
<dbReference type="Gene3D" id="3.90.79.20">
    <property type="match status" value="1"/>
</dbReference>
<dbReference type="PANTHER" id="PTHR42904">
    <property type="entry name" value="NUDIX HYDROLASE, NUDC SUBFAMILY"/>
    <property type="match status" value="1"/>
</dbReference>
<evidence type="ECO:0000256" key="5">
    <source>
        <dbReference type="ARBA" id="ARBA00022723"/>
    </source>
</evidence>
<reference evidence="12" key="1">
    <citation type="submission" date="2020-10" db="EMBL/GenBank/DDBJ databases">
        <authorList>
            <person name="Gilroy R."/>
        </authorList>
    </citation>
    <scope>NUCLEOTIDE SEQUENCE</scope>
    <source>
        <strain evidence="12">ChiBcec6-7307</strain>
    </source>
</reference>
<dbReference type="GO" id="GO:0035529">
    <property type="term" value="F:NADH pyrophosphatase activity"/>
    <property type="evidence" value="ECO:0007669"/>
    <property type="project" value="TreeGrafter"/>
</dbReference>
<comment type="similarity">
    <text evidence="3">Belongs to the Nudix hydrolase family. NudC subfamily.</text>
</comment>
<dbReference type="SUPFAM" id="SSF55811">
    <property type="entry name" value="Nudix"/>
    <property type="match status" value="1"/>
</dbReference>
<dbReference type="GO" id="GO:0005829">
    <property type="term" value="C:cytosol"/>
    <property type="evidence" value="ECO:0007669"/>
    <property type="project" value="TreeGrafter"/>
</dbReference>
<dbReference type="Proteomes" id="UP000886889">
    <property type="component" value="Unassembled WGS sequence"/>
</dbReference>
<dbReference type="PRINTS" id="PR00502">
    <property type="entry name" value="NUDIXFAMILY"/>
</dbReference>
<dbReference type="Pfam" id="PF00293">
    <property type="entry name" value="NUDIX"/>
    <property type="match status" value="1"/>
</dbReference>
<dbReference type="GO" id="GO:0046872">
    <property type="term" value="F:metal ion binding"/>
    <property type="evidence" value="ECO:0007669"/>
    <property type="project" value="UniProtKB-KW"/>
</dbReference>
<sequence length="274" mass="31290">MIQDIYPHRFSLDYQVCAPREGDPVIIFQDNQVFLTQDHTYPLYGKEITEGEGEGSYQFLFSIDGQKYFLALEPSAAGRAGLEAYPVRHLRDLRPMHLAFAGYTAWHLYAWYQNNRFCGRCGSRMEPGTDERKLVCASCHYQVYPRINPCIIVAVHDGNRLLMTKYANRVVTWYVLVAGFIEVGETAEDTVRREVMEETGVKVKNIRYFHSQPWGVPGNLTLGFTAELDGSDQITVDTGELAEARWFEREEVPVPDDSVSITAALIRAFVNREF</sequence>
<dbReference type="InterPro" id="IPR020476">
    <property type="entry name" value="Nudix_hydrolase"/>
</dbReference>
<gene>
    <name evidence="12" type="primary">nudC</name>
    <name evidence="12" type="ORF">IAC80_05550</name>
</gene>
<evidence type="ECO:0000256" key="4">
    <source>
        <dbReference type="ARBA" id="ARBA00012381"/>
    </source>
</evidence>
<comment type="cofactor">
    <cofactor evidence="2">
        <name>Zn(2+)</name>
        <dbReference type="ChEBI" id="CHEBI:29105"/>
    </cofactor>
</comment>
<dbReference type="NCBIfam" id="NF001299">
    <property type="entry name" value="PRK00241.1"/>
    <property type="match status" value="1"/>
</dbReference>
<proteinExistence type="inferred from homology"/>
<dbReference type="InterPro" id="IPR020084">
    <property type="entry name" value="NUDIX_hydrolase_CS"/>
</dbReference>
<dbReference type="PANTHER" id="PTHR42904:SF6">
    <property type="entry name" value="NAD-CAPPED RNA HYDROLASE NUDT12"/>
    <property type="match status" value="1"/>
</dbReference>
<dbReference type="EC" id="3.6.1.22" evidence="4"/>